<feature type="transmembrane region" description="Helical" evidence="1">
    <location>
        <begin position="578"/>
        <end position="603"/>
    </location>
</feature>
<evidence type="ECO:0000313" key="3">
    <source>
        <dbReference type="EMBL" id="EUC36452.1"/>
    </source>
</evidence>
<keyword evidence="1" id="KW-0812">Transmembrane</keyword>
<dbReference type="OrthoDB" id="3525430at2759"/>
<gene>
    <name evidence="3" type="ORF">COCCADRAFT_34147</name>
</gene>
<accession>W6YAM0</accession>
<dbReference type="HOGENOM" id="CLU_012175_0_0_1"/>
<keyword evidence="2" id="KW-0732">Signal</keyword>
<feature type="transmembrane region" description="Helical" evidence="1">
    <location>
        <begin position="699"/>
        <end position="719"/>
    </location>
</feature>
<proteinExistence type="predicted"/>
<dbReference type="eggNOG" id="ENOG502SJY9">
    <property type="taxonomic scope" value="Eukaryota"/>
</dbReference>
<protein>
    <recommendedName>
        <fullName evidence="5">Extracellular membrane protein CFEM domain-containing protein</fullName>
    </recommendedName>
</protein>
<sequence length="721" mass="80937">MRVPTILLALLATARAEDVLQDISLHPTELVLDEEPPLFIPLDAQHDWVYPETLPPMPQCIAEQDQAAWLNAMTRCTRKQCMRHFGVICTRHQWRTQLSCLNTEISPQLLEQYIDSCSRSVLKKAQLYQWIRATTDRTWLIEVGDANGLQWLSPASLTKGYAAVRIIDKAPACLTESVSASSMESFRQVMASCGFEATTRHTGNVKRPWEYHEREHSMVALDTEVAGYDLTHATIPDNLYFDKQCFCKAFDARLAEGDCAGPGVDLTRQRLWMHATCGPASLPPNWRQGLKTTPYDYIPAERWKWPQCFDSMPDNVMRLKGQCTTNACRIGFDGYCYVQRAVERSCFCRNISYDTCKGSCHDFDNRIDYVHWLHDLCGAEENWHGLPEDWYRMPRVTRREAIPWTWYKDSFSRSNNSPGETNPSAPEQACASIEWKQMSLLLINLAAVFPAIFTSSSNAPTTPLSSLLWLPRGIAVAAFYLLANAINAMLIQSTPSYGETPMVELALLWCTLPRLTWLPVLLALSTGSTSAVLTSLVSETLLQLLSLPTMLSTVSYGFEHDFYNSASPPLLNLPAATYMYTGARMWVIAGILSLVAFLVVLVSMSMPAGGAGRWSDTRTTHSRYQGRDSEHTPLVQNKGYGHRGYGTGSTQSPRGYGMKWSMIWATLVVLFCMLLLWIAQWVFWIGFVGISDEEFCTPQLGFSTLTWIASSIAAAFGIVKA</sequence>
<keyword evidence="4" id="KW-1185">Reference proteome</keyword>
<feature type="transmembrane region" description="Helical" evidence="1">
    <location>
        <begin position="662"/>
        <end position="687"/>
    </location>
</feature>
<dbReference type="EMBL" id="KI964561">
    <property type="protein sequence ID" value="EUC36452.1"/>
    <property type="molecule type" value="Genomic_DNA"/>
</dbReference>
<dbReference type="Proteomes" id="UP000053841">
    <property type="component" value="Unassembled WGS sequence"/>
</dbReference>
<feature type="signal peptide" evidence="2">
    <location>
        <begin position="1"/>
        <end position="16"/>
    </location>
</feature>
<evidence type="ECO:0000256" key="1">
    <source>
        <dbReference type="SAM" id="Phobius"/>
    </source>
</evidence>
<name>W6YAM0_COCC2</name>
<dbReference type="GeneID" id="19147685"/>
<evidence type="ECO:0000256" key="2">
    <source>
        <dbReference type="SAM" id="SignalP"/>
    </source>
</evidence>
<keyword evidence="1" id="KW-1133">Transmembrane helix</keyword>
<feature type="chain" id="PRO_5004888646" description="Extracellular membrane protein CFEM domain-containing protein" evidence="2">
    <location>
        <begin position="17"/>
        <end position="721"/>
    </location>
</feature>
<keyword evidence="1" id="KW-0472">Membrane</keyword>
<dbReference type="AlphaFoldDB" id="W6YAM0"/>
<organism evidence="3 4">
    <name type="scientific">Cochliobolus carbonum (strain 26-R-13)</name>
    <name type="common">Maize leaf spot fungus</name>
    <name type="synonym">Bipolaris zeicola</name>
    <dbReference type="NCBI Taxonomy" id="930089"/>
    <lineage>
        <taxon>Eukaryota</taxon>
        <taxon>Fungi</taxon>
        <taxon>Dikarya</taxon>
        <taxon>Ascomycota</taxon>
        <taxon>Pezizomycotina</taxon>
        <taxon>Dothideomycetes</taxon>
        <taxon>Pleosporomycetidae</taxon>
        <taxon>Pleosporales</taxon>
        <taxon>Pleosporineae</taxon>
        <taxon>Pleosporaceae</taxon>
        <taxon>Bipolaris</taxon>
    </lineage>
</organism>
<reference evidence="3 4" key="1">
    <citation type="journal article" date="2013" name="PLoS Genet.">
        <title>Comparative genome structure, secondary metabolite, and effector coding capacity across Cochliobolus pathogens.</title>
        <authorList>
            <person name="Condon B.J."/>
            <person name="Leng Y."/>
            <person name="Wu D."/>
            <person name="Bushley K.E."/>
            <person name="Ohm R.A."/>
            <person name="Otillar R."/>
            <person name="Martin J."/>
            <person name="Schackwitz W."/>
            <person name="Grimwood J."/>
            <person name="MohdZainudin N."/>
            <person name="Xue C."/>
            <person name="Wang R."/>
            <person name="Manning V.A."/>
            <person name="Dhillon B."/>
            <person name="Tu Z.J."/>
            <person name="Steffenson B.J."/>
            <person name="Salamov A."/>
            <person name="Sun H."/>
            <person name="Lowry S."/>
            <person name="LaButti K."/>
            <person name="Han J."/>
            <person name="Copeland A."/>
            <person name="Lindquist E."/>
            <person name="Barry K."/>
            <person name="Schmutz J."/>
            <person name="Baker S.E."/>
            <person name="Ciuffetti L.M."/>
            <person name="Grigoriev I.V."/>
            <person name="Zhong S."/>
            <person name="Turgeon B.G."/>
        </authorList>
    </citation>
    <scope>NUCLEOTIDE SEQUENCE [LARGE SCALE GENOMIC DNA]</scope>
    <source>
        <strain evidence="3 4">26-R-13</strain>
    </source>
</reference>
<evidence type="ECO:0000313" key="4">
    <source>
        <dbReference type="Proteomes" id="UP000053841"/>
    </source>
</evidence>
<dbReference type="KEGG" id="bze:COCCADRAFT_34147"/>
<evidence type="ECO:0008006" key="5">
    <source>
        <dbReference type="Google" id="ProtNLM"/>
    </source>
</evidence>
<dbReference type="RefSeq" id="XP_007709214.1">
    <property type="nucleotide sequence ID" value="XM_007711024.1"/>
</dbReference>